<name>A0A1G2SZC6_9BACT</name>
<dbReference type="Proteomes" id="UP000178538">
    <property type="component" value="Unassembled WGS sequence"/>
</dbReference>
<comment type="caution">
    <text evidence="1">The sequence shown here is derived from an EMBL/GenBank/DDBJ whole genome shotgun (WGS) entry which is preliminary data.</text>
</comment>
<proteinExistence type="predicted"/>
<evidence type="ECO:0000313" key="2">
    <source>
        <dbReference type="Proteomes" id="UP000178538"/>
    </source>
</evidence>
<protein>
    <submittedName>
        <fullName evidence="1">Uncharacterized protein</fullName>
    </submittedName>
</protein>
<gene>
    <name evidence="1" type="ORF">A2832_02470</name>
</gene>
<accession>A0A1G2SZC6</accession>
<organism evidence="1 2">
    <name type="scientific">Candidatus Zambryskibacteria bacterium RIFCSPHIGHO2_01_FULL_44_22b</name>
    <dbReference type="NCBI Taxonomy" id="1802737"/>
    <lineage>
        <taxon>Bacteria</taxon>
        <taxon>Candidatus Zambryskiibacteriota</taxon>
    </lineage>
</organism>
<dbReference type="STRING" id="1802737.A2832_02470"/>
<reference evidence="1 2" key="1">
    <citation type="journal article" date="2016" name="Nat. Commun.">
        <title>Thousands of microbial genomes shed light on interconnected biogeochemical processes in an aquifer system.</title>
        <authorList>
            <person name="Anantharaman K."/>
            <person name="Brown C.T."/>
            <person name="Hug L.A."/>
            <person name="Sharon I."/>
            <person name="Castelle C.J."/>
            <person name="Probst A.J."/>
            <person name="Thomas B.C."/>
            <person name="Singh A."/>
            <person name="Wilkins M.J."/>
            <person name="Karaoz U."/>
            <person name="Brodie E.L."/>
            <person name="Williams K.H."/>
            <person name="Hubbard S.S."/>
            <person name="Banfield J.F."/>
        </authorList>
    </citation>
    <scope>NUCLEOTIDE SEQUENCE [LARGE SCALE GENOMIC DNA]</scope>
</reference>
<evidence type="ECO:0000313" key="1">
    <source>
        <dbReference type="EMBL" id="OHA90212.1"/>
    </source>
</evidence>
<dbReference type="AlphaFoldDB" id="A0A1G2SZC6"/>
<dbReference type="EMBL" id="MHVG01000020">
    <property type="protein sequence ID" value="OHA90212.1"/>
    <property type="molecule type" value="Genomic_DNA"/>
</dbReference>
<sequence>MKINEQIEARKLRQKGYSLNEISRTLRVSKSSTSLWVRNVELSSEAKKKIADKFTAGQLASQDTKRKQTILKESEAQNLAVNVLNHYSPNINLDKILCAMIYYCEGNKIIKDGMRFTNSDPLLITAFLKLFRSTFILNEKKFRVCVHLHNYHDEDTQLKFWSKTAKIPLNQFIKSYKKKNSGLYKKEGYQGCVSIRYAGAKIARELKAIAVEFMNKGL</sequence>